<dbReference type="AlphaFoldDB" id="A0A9P4MDQ1"/>
<proteinExistence type="predicted"/>
<organism evidence="2 3">
    <name type="scientific">Myriangium duriaei CBS 260.36</name>
    <dbReference type="NCBI Taxonomy" id="1168546"/>
    <lineage>
        <taxon>Eukaryota</taxon>
        <taxon>Fungi</taxon>
        <taxon>Dikarya</taxon>
        <taxon>Ascomycota</taxon>
        <taxon>Pezizomycotina</taxon>
        <taxon>Dothideomycetes</taxon>
        <taxon>Dothideomycetidae</taxon>
        <taxon>Myriangiales</taxon>
        <taxon>Myriangiaceae</taxon>
        <taxon>Myriangium</taxon>
    </lineage>
</organism>
<evidence type="ECO:0000313" key="2">
    <source>
        <dbReference type="EMBL" id="KAF2150240.1"/>
    </source>
</evidence>
<evidence type="ECO:0000256" key="1">
    <source>
        <dbReference type="SAM" id="MobiDB-lite"/>
    </source>
</evidence>
<name>A0A9P4MDQ1_9PEZI</name>
<dbReference type="EMBL" id="ML996090">
    <property type="protein sequence ID" value="KAF2150240.1"/>
    <property type="molecule type" value="Genomic_DNA"/>
</dbReference>
<dbReference type="OrthoDB" id="5307791at2759"/>
<gene>
    <name evidence="2" type="ORF">K461DRAFT_329262</name>
</gene>
<dbReference type="InterPro" id="IPR018724">
    <property type="entry name" value="2OG-Fe_dioxygenase"/>
</dbReference>
<feature type="region of interest" description="Disordered" evidence="1">
    <location>
        <begin position="335"/>
        <end position="359"/>
    </location>
</feature>
<keyword evidence="3" id="KW-1185">Reference proteome</keyword>
<dbReference type="GO" id="GO:0051213">
    <property type="term" value="F:dioxygenase activity"/>
    <property type="evidence" value="ECO:0007669"/>
    <property type="project" value="InterPro"/>
</dbReference>
<protein>
    <submittedName>
        <fullName evidence="2">Uncharacterized protein</fullName>
    </submittedName>
</protein>
<dbReference type="Pfam" id="PF10014">
    <property type="entry name" value="2OG-Fe_Oxy_2"/>
    <property type="match status" value="1"/>
</dbReference>
<dbReference type="Proteomes" id="UP000799439">
    <property type="component" value="Unassembled WGS sequence"/>
</dbReference>
<reference evidence="2" key="1">
    <citation type="journal article" date="2020" name="Stud. Mycol.">
        <title>101 Dothideomycetes genomes: a test case for predicting lifestyles and emergence of pathogens.</title>
        <authorList>
            <person name="Haridas S."/>
            <person name="Albert R."/>
            <person name="Binder M."/>
            <person name="Bloem J."/>
            <person name="Labutti K."/>
            <person name="Salamov A."/>
            <person name="Andreopoulos B."/>
            <person name="Baker S."/>
            <person name="Barry K."/>
            <person name="Bills G."/>
            <person name="Bluhm B."/>
            <person name="Cannon C."/>
            <person name="Castanera R."/>
            <person name="Culley D."/>
            <person name="Daum C."/>
            <person name="Ezra D."/>
            <person name="Gonzalez J."/>
            <person name="Henrissat B."/>
            <person name="Kuo A."/>
            <person name="Liang C."/>
            <person name="Lipzen A."/>
            <person name="Lutzoni F."/>
            <person name="Magnuson J."/>
            <person name="Mondo S."/>
            <person name="Nolan M."/>
            <person name="Ohm R."/>
            <person name="Pangilinan J."/>
            <person name="Park H.-J."/>
            <person name="Ramirez L."/>
            <person name="Alfaro M."/>
            <person name="Sun H."/>
            <person name="Tritt A."/>
            <person name="Yoshinaga Y."/>
            <person name="Zwiers L.-H."/>
            <person name="Turgeon B."/>
            <person name="Goodwin S."/>
            <person name="Spatafora J."/>
            <person name="Crous P."/>
            <person name="Grigoriev I."/>
        </authorList>
    </citation>
    <scope>NUCLEOTIDE SEQUENCE</scope>
    <source>
        <strain evidence="2">CBS 260.36</strain>
    </source>
</reference>
<accession>A0A9P4MDQ1</accession>
<sequence length="368" mass="41862">MQTQMLTRRAPQLRTSVLRPPTAGRVLVNKGITPIQRRTQATAVDSIAPSFEAPLNIPAQCYKPEFHNALRKIMTIRQQYLEDRAVFVQGKELVPLLIALGAREEDIAGMKTVSERLWDDPTLPFRKSRNGRFCLDWDTRSLRRLEFQPFALSLEEDFKRHDSGQIRIFDEIENDLQLNSVFQALLAFKSIVMHGVPFTHRHNLDYSVNKWVSTVFNLRTVTTPNMLGEPALEGVHTDGVDHTMTTFLGAKNMAPNSAVTFMHDMAETTGSHLSKTTVEMIRARIQHKSFLDTLMIVDNERKHSISPVYAVDPTKEATRDMLIFFTRKPVEKRQKDHVSGSIDSFRPHTGKPMEVPLHVPGPFIPGLE</sequence>
<evidence type="ECO:0000313" key="3">
    <source>
        <dbReference type="Proteomes" id="UP000799439"/>
    </source>
</evidence>
<comment type="caution">
    <text evidence="2">The sequence shown here is derived from an EMBL/GenBank/DDBJ whole genome shotgun (WGS) entry which is preliminary data.</text>
</comment>
<dbReference type="Gene3D" id="2.60.120.620">
    <property type="entry name" value="q2cbj1_9rhob like domain"/>
    <property type="match status" value="1"/>
</dbReference>